<evidence type="ECO:0000313" key="2">
    <source>
        <dbReference type="Proteomes" id="UP000805614"/>
    </source>
</evidence>
<organism evidence="1 2">
    <name type="scientific">Actinomadura alba</name>
    <dbReference type="NCBI Taxonomy" id="406431"/>
    <lineage>
        <taxon>Bacteria</taxon>
        <taxon>Bacillati</taxon>
        <taxon>Actinomycetota</taxon>
        <taxon>Actinomycetes</taxon>
        <taxon>Streptosporangiales</taxon>
        <taxon>Thermomonosporaceae</taxon>
        <taxon>Actinomadura</taxon>
    </lineage>
</organism>
<dbReference type="EMBL" id="JABVEC010000010">
    <property type="protein sequence ID" value="MBC6466964.1"/>
    <property type="molecule type" value="Genomic_DNA"/>
</dbReference>
<accession>A0ABR7LQV1</accession>
<keyword evidence="2" id="KW-1185">Reference proteome</keyword>
<gene>
    <name evidence="1" type="ORF">HKK74_15850</name>
</gene>
<proteinExistence type="predicted"/>
<name>A0ABR7LQV1_9ACTN</name>
<evidence type="ECO:0000313" key="1">
    <source>
        <dbReference type="EMBL" id="MBC6466964.1"/>
    </source>
</evidence>
<dbReference type="RefSeq" id="WP_187243967.1">
    <property type="nucleotide sequence ID" value="NZ_BAAAOK010000027.1"/>
</dbReference>
<dbReference type="Proteomes" id="UP000805614">
    <property type="component" value="Unassembled WGS sequence"/>
</dbReference>
<protein>
    <submittedName>
        <fullName evidence="1">Uncharacterized protein</fullName>
    </submittedName>
</protein>
<sequence>MSPKRKDRAAPPPVDDEWDVRFGTNEAAKGWEEFCRQATTNCRAAFELMGSNPRPPEDKRHTRLRHDLATRIMDGRELEQWEIEVTGGGRIFYLVDDEKHTVWVVVASLRHPKITE</sequence>
<comment type="caution">
    <text evidence="1">The sequence shown here is derived from an EMBL/GenBank/DDBJ whole genome shotgun (WGS) entry which is preliminary data.</text>
</comment>
<reference evidence="1 2" key="1">
    <citation type="submission" date="2020-06" db="EMBL/GenBank/DDBJ databases">
        <title>Actinomadura xiongansis sp. nov., isolated from soil of Baiyangdian.</title>
        <authorList>
            <person name="Zhang X."/>
        </authorList>
    </citation>
    <scope>NUCLEOTIDE SEQUENCE [LARGE SCALE GENOMIC DNA]</scope>
    <source>
        <strain evidence="1 2">HBUM206468</strain>
    </source>
</reference>